<evidence type="ECO:0000313" key="1">
    <source>
        <dbReference type="EMBL" id="CAB3647450.1"/>
    </source>
</evidence>
<evidence type="ECO:0000313" key="2">
    <source>
        <dbReference type="Proteomes" id="UP000494108"/>
    </source>
</evidence>
<organism evidence="1 2">
    <name type="scientific">Achromobacter pestifer</name>
    <dbReference type="NCBI Taxonomy" id="1353889"/>
    <lineage>
        <taxon>Bacteria</taxon>
        <taxon>Pseudomonadati</taxon>
        <taxon>Pseudomonadota</taxon>
        <taxon>Betaproteobacteria</taxon>
        <taxon>Burkholderiales</taxon>
        <taxon>Alcaligenaceae</taxon>
        <taxon>Achromobacter</taxon>
    </lineage>
</organism>
<proteinExistence type="predicted"/>
<dbReference type="Proteomes" id="UP000494108">
    <property type="component" value="Unassembled WGS sequence"/>
</dbReference>
<reference evidence="1 2" key="1">
    <citation type="submission" date="2020-04" db="EMBL/GenBank/DDBJ databases">
        <authorList>
            <person name="De Canck E."/>
        </authorList>
    </citation>
    <scope>NUCLEOTIDE SEQUENCE [LARGE SCALE GENOMIC DNA]</scope>
    <source>
        <strain evidence="1 2">LMG 3431</strain>
    </source>
</reference>
<dbReference type="AlphaFoldDB" id="A0A6S6Z0Q7"/>
<protein>
    <submittedName>
        <fullName evidence="1">Uncharacterized protein</fullName>
    </submittedName>
</protein>
<accession>A0A6S6Z0Q7</accession>
<keyword evidence="2" id="KW-1185">Reference proteome</keyword>
<name>A0A6S6Z0Q7_9BURK</name>
<dbReference type="RefSeq" id="WP_175174874.1">
    <property type="nucleotide sequence ID" value="NZ_CADIJX010000003.1"/>
</dbReference>
<gene>
    <name evidence="1" type="ORF">LMG3431_02570</name>
</gene>
<sequence length="64" mass="7601">MNAAIEWRKVDDYYWSGPPGWTICRVWLQGRYRHELWQSEGQPRLVGTGETFADAQRLYIELKA</sequence>
<dbReference type="EMBL" id="CADIJX010000003">
    <property type="protein sequence ID" value="CAB3647450.1"/>
    <property type="molecule type" value="Genomic_DNA"/>
</dbReference>